<protein>
    <submittedName>
        <fullName evidence="2">Uncharacterized protein</fullName>
    </submittedName>
</protein>
<keyword evidence="3" id="KW-1185">Reference proteome</keyword>
<proteinExistence type="predicted"/>
<sequence>MQPRSVGVPSRRSASAFLTFLWGALLLVAGIGAAAAPVQASAPSSVIVTADRGAHHSGEARLTGSRPDVRRKTAVHGATATAPHEALLPGHPVHPPAVPTAAPGTASEPLVGRFADGPPQERAPPRSAYDPRTSRGPPSAPLDV</sequence>
<evidence type="ECO:0000313" key="2">
    <source>
        <dbReference type="EMBL" id="MBO8191027.1"/>
    </source>
</evidence>
<dbReference type="Proteomes" id="UP001519064">
    <property type="component" value="Unassembled WGS sequence"/>
</dbReference>
<reference evidence="2 3" key="1">
    <citation type="submission" date="2020-11" db="EMBL/GenBank/DDBJ databases">
        <title>Streptomyces spirodelae sp. nov., isolated from duckweed.</title>
        <authorList>
            <person name="Saimee Y."/>
            <person name="Duangmal K."/>
        </authorList>
    </citation>
    <scope>NUCLEOTIDE SEQUENCE [LARGE SCALE GENOMIC DNA]</scope>
    <source>
        <strain evidence="2 3">S16-07</strain>
    </source>
</reference>
<evidence type="ECO:0000313" key="3">
    <source>
        <dbReference type="Proteomes" id="UP001519064"/>
    </source>
</evidence>
<name>A0ABS3X6M3_9ACTN</name>
<feature type="region of interest" description="Disordered" evidence="1">
    <location>
        <begin position="51"/>
        <end position="144"/>
    </location>
</feature>
<gene>
    <name evidence="2" type="ORF">ITI46_04845</name>
</gene>
<dbReference type="RefSeq" id="WP_209238120.1">
    <property type="nucleotide sequence ID" value="NZ_JADKMA010000014.1"/>
</dbReference>
<comment type="caution">
    <text evidence="2">The sequence shown here is derived from an EMBL/GenBank/DDBJ whole genome shotgun (WGS) entry which is preliminary data.</text>
</comment>
<accession>A0ABS3X6M3</accession>
<organism evidence="2 3">
    <name type="scientific">Streptomyces oryzae</name>
    <dbReference type="NCBI Taxonomy" id="1434886"/>
    <lineage>
        <taxon>Bacteria</taxon>
        <taxon>Bacillati</taxon>
        <taxon>Actinomycetota</taxon>
        <taxon>Actinomycetes</taxon>
        <taxon>Kitasatosporales</taxon>
        <taxon>Streptomycetaceae</taxon>
        <taxon>Streptomyces</taxon>
    </lineage>
</organism>
<dbReference type="EMBL" id="JADKMA010000014">
    <property type="protein sequence ID" value="MBO8191027.1"/>
    <property type="molecule type" value="Genomic_DNA"/>
</dbReference>
<evidence type="ECO:0000256" key="1">
    <source>
        <dbReference type="SAM" id="MobiDB-lite"/>
    </source>
</evidence>